<evidence type="ECO:0000256" key="9">
    <source>
        <dbReference type="ARBA" id="ARBA00022723"/>
    </source>
</evidence>
<comment type="caution">
    <text evidence="16">The sequence shown here is derived from an EMBL/GenBank/DDBJ whole genome shotgun (WGS) entry which is preliminary data.</text>
</comment>
<keyword evidence="4" id="KW-0813">Transport</keyword>
<evidence type="ECO:0000313" key="16">
    <source>
        <dbReference type="EMBL" id="OAT18691.1"/>
    </source>
</evidence>
<evidence type="ECO:0000256" key="11">
    <source>
        <dbReference type="ARBA" id="ARBA00022989"/>
    </source>
</evidence>
<feature type="transmembrane region" description="Helical" evidence="15">
    <location>
        <begin position="93"/>
        <end position="116"/>
    </location>
</feature>
<organism evidence="16 17">
    <name type="scientific">Buttiauxella noackiae ATCC 51607</name>
    <dbReference type="NCBI Taxonomy" id="1354255"/>
    <lineage>
        <taxon>Bacteria</taxon>
        <taxon>Pseudomonadati</taxon>
        <taxon>Pseudomonadota</taxon>
        <taxon>Gammaproteobacteria</taxon>
        <taxon>Enterobacterales</taxon>
        <taxon>Enterobacteriaceae</taxon>
        <taxon>Buttiauxella</taxon>
    </lineage>
</organism>
<evidence type="ECO:0000256" key="7">
    <source>
        <dbReference type="ARBA" id="ARBA00022519"/>
    </source>
</evidence>
<evidence type="ECO:0000256" key="8">
    <source>
        <dbReference type="ARBA" id="ARBA00022692"/>
    </source>
</evidence>
<dbReference type="PATRIC" id="fig|1354255.3.peg.1562"/>
<dbReference type="Pfam" id="PF02411">
    <property type="entry name" value="MerT"/>
    <property type="match status" value="1"/>
</dbReference>
<dbReference type="GO" id="GO:0005886">
    <property type="term" value="C:plasma membrane"/>
    <property type="evidence" value="ECO:0007669"/>
    <property type="project" value="UniProtKB-SubCell"/>
</dbReference>
<evidence type="ECO:0000256" key="14">
    <source>
        <dbReference type="ARBA" id="ARBA00045720"/>
    </source>
</evidence>
<comment type="similarity">
    <text evidence="2">Belongs to the MerT family.</text>
</comment>
<keyword evidence="9" id="KW-0479">Metal-binding</keyword>
<evidence type="ECO:0000256" key="4">
    <source>
        <dbReference type="ARBA" id="ARBA00022448"/>
    </source>
</evidence>
<dbReference type="InterPro" id="IPR003457">
    <property type="entry name" value="Transprt_MerT"/>
</dbReference>
<evidence type="ECO:0000256" key="6">
    <source>
        <dbReference type="ARBA" id="ARBA00022475"/>
    </source>
</evidence>
<accession>A0A1B7HSQ5</accession>
<evidence type="ECO:0000256" key="12">
    <source>
        <dbReference type="ARBA" id="ARBA00023136"/>
    </source>
</evidence>
<feature type="transmembrane region" description="Helical" evidence="15">
    <location>
        <begin position="12"/>
        <end position="39"/>
    </location>
</feature>
<dbReference type="EMBL" id="LXEO01000017">
    <property type="protein sequence ID" value="OAT18691.1"/>
    <property type="molecule type" value="Genomic_DNA"/>
</dbReference>
<proteinExistence type="inferred from homology"/>
<keyword evidence="5" id="KW-0475">Mercuric resistance</keyword>
<keyword evidence="10" id="KW-0476">Mercury</keyword>
<keyword evidence="17" id="KW-1185">Reference proteome</keyword>
<evidence type="ECO:0000256" key="3">
    <source>
        <dbReference type="ARBA" id="ARBA00017053"/>
    </source>
</evidence>
<protein>
    <recommendedName>
        <fullName evidence="3">Mercuric transport protein MerT</fullName>
    </recommendedName>
    <alternativeName>
        <fullName evidence="13">Mercury ion transport protein</fullName>
    </alternativeName>
</protein>
<evidence type="ECO:0000256" key="2">
    <source>
        <dbReference type="ARBA" id="ARBA00008224"/>
    </source>
</evidence>
<keyword evidence="11 15" id="KW-1133">Transmembrane helix</keyword>
<sequence length="120" mass="13194">MTTSAPNSIKGHLIALLAALIAAGASTLCCIGPLLYLVFGISAAGLTGIPTLPWLQVPMVIVSLGLMARGFWRLYLSPKPVCTSVVSRRMLVWLYWLSVPLVLFLTTYPYLLPWIWESME</sequence>
<gene>
    <name evidence="16" type="ORF">M979_1515</name>
</gene>
<evidence type="ECO:0000256" key="10">
    <source>
        <dbReference type="ARBA" id="ARBA00022914"/>
    </source>
</evidence>
<dbReference type="GO" id="GO:0046872">
    <property type="term" value="F:metal ion binding"/>
    <property type="evidence" value="ECO:0007669"/>
    <property type="project" value="UniProtKB-KW"/>
</dbReference>
<evidence type="ECO:0000256" key="5">
    <source>
        <dbReference type="ARBA" id="ARBA00022466"/>
    </source>
</evidence>
<keyword evidence="6" id="KW-1003">Cell membrane</keyword>
<dbReference type="Proteomes" id="UP000078286">
    <property type="component" value="Unassembled WGS sequence"/>
</dbReference>
<reference evidence="16 17" key="1">
    <citation type="submission" date="2016-04" db="EMBL/GenBank/DDBJ databases">
        <title>ATOL: Assembling a taxonomically balanced genome-scale reconstruction of the evolutionary history of the Enterobacteriaceae.</title>
        <authorList>
            <person name="Plunkett G.III."/>
            <person name="Neeno-Eckwall E.C."/>
            <person name="Glasner J.D."/>
            <person name="Perna N.T."/>
        </authorList>
    </citation>
    <scope>NUCLEOTIDE SEQUENCE [LARGE SCALE GENOMIC DNA]</scope>
    <source>
        <strain evidence="16 17">ATCC 51607</strain>
    </source>
</reference>
<evidence type="ECO:0000313" key="17">
    <source>
        <dbReference type="Proteomes" id="UP000078286"/>
    </source>
</evidence>
<keyword evidence="8 15" id="KW-0812">Transmembrane</keyword>
<evidence type="ECO:0000256" key="15">
    <source>
        <dbReference type="SAM" id="Phobius"/>
    </source>
</evidence>
<dbReference type="AlphaFoldDB" id="A0A1B7HSQ5"/>
<dbReference type="RefSeq" id="WP_157093215.1">
    <property type="nucleotide sequence ID" value="NZ_LXEO01000017.1"/>
</dbReference>
<comment type="function">
    <text evidence="14">Involved in mercury resistance. Probably transfers a mercuric ion from the periplasmic Hg(2+)-binding protein MerP to the cytoplasmic mercuric reductase MerA.</text>
</comment>
<keyword evidence="12 15" id="KW-0472">Membrane</keyword>
<dbReference type="GO" id="GO:0015097">
    <property type="term" value="F:mercury ion transmembrane transporter activity"/>
    <property type="evidence" value="ECO:0007669"/>
    <property type="project" value="InterPro"/>
</dbReference>
<evidence type="ECO:0000256" key="13">
    <source>
        <dbReference type="ARBA" id="ARBA00030934"/>
    </source>
</evidence>
<evidence type="ECO:0000256" key="1">
    <source>
        <dbReference type="ARBA" id="ARBA00004429"/>
    </source>
</evidence>
<keyword evidence="7" id="KW-0997">Cell inner membrane</keyword>
<name>A0A1B7HSQ5_9ENTR</name>
<feature type="transmembrane region" description="Helical" evidence="15">
    <location>
        <begin position="51"/>
        <end position="72"/>
    </location>
</feature>
<comment type="subcellular location">
    <subcellularLocation>
        <location evidence="1">Cell inner membrane</location>
        <topology evidence="1">Multi-pass membrane protein</topology>
    </subcellularLocation>
</comment>